<dbReference type="SUPFAM" id="SSF57997">
    <property type="entry name" value="Tropomyosin"/>
    <property type="match status" value="1"/>
</dbReference>
<sequence>MPDGTPFSKEAANLPEQPERLIKPPPFSLTGAGAAAIAARNAKGLSGTPSGELSTSIFSTSSESGDAVLEPKPGYDVVSLIFLMLILPQSVSCLVLTSYILLGSFKSLAGKFIAGVILRSDDEIELDLEPPSETRYPYYRSELLGEFLQLFSINSFILLICHYTLPRAWFQYLIVLAKSIVASRLVGSHATGSTTYVSVVSNNAHNPGSVTTTTTTNKVQPADLNGATKSETRSVPSSFANFITGFSFVIAANYIKDRIANINASMLLEDLSRLGSLLLISKGDTYDRNCLDPAEPLLSSSSPITSSDYIPSRKTSYFEDTRIFSTKATWMNRLLLQSLVKILRLGDKSVLSLSFASREILIVINFAYLVLCIHVISLTISPLFKRIFILRDYSKTLDHLSCLTPDVPYGGYKKGGLISSLPRDATTDTVVVINMEQPRSPPSIDTEPYEIVLRLDLSNNSLSLPLHDSTTSVVAQNFKNFCLKPPGNKASLPGSKVSHNRTIVDRKRSNSTTAPSTTIMDKYYIISTQPIWTWIAAMKILMTRPTLFSAPPLGLSDQSTDFGSDKNVDFALILAEDSKVVFQVLDISESGTLEAELSVHVNGIQWMFTDLYASQTPVDDIADVYISIYGLSALCQYRIEFLRNDVVVRHCFVSTTSLQETRLSTTLHLSAVDVLRSSLIHSIGSLGDLKISFKKLKKEESKRVAELKRQMEAVKAKIDKYEVTQSSEGRKGGKLKGLQNSVAQLENEIQEIERQVGGLEDSADTFEKEYKLEESKLKSEIVNLESCIHNFEEKINKLRMDLKNVEVETHAMESRCRKTESKIRSKNEDISKSTSEIMSFKKILTSRIQKRQRRIQERMDIVIPQIMEACEDLREELRSFSGEDSEADYPTCFVTLE</sequence>
<keyword evidence="3" id="KW-0812">Transmembrane</keyword>
<accession>A0A4P6XI14</accession>
<evidence type="ECO:0000313" key="4">
    <source>
        <dbReference type="EMBL" id="QBM86085.1"/>
    </source>
</evidence>
<keyword evidence="1" id="KW-0175">Coiled coil</keyword>
<name>A0A4P6XI14_9ASCO</name>
<feature type="transmembrane region" description="Helical" evidence="3">
    <location>
        <begin position="360"/>
        <end position="384"/>
    </location>
</feature>
<evidence type="ECO:0000256" key="2">
    <source>
        <dbReference type="SAM" id="MobiDB-lite"/>
    </source>
</evidence>
<evidence type="ECO:0000256" key="1">
    <source>
        <dbReference type="SAM" id="Coils"/>
    </source>
</evidence>
<feature type="region of interest" description="Disordered" evidence="2">
    <location>
        <begin position="207"/>
        <end position="230"/>
    </location>
</feature>
<reference evidence="5" key="1">
    <citation type="submission" date="2019-03" db="EMBL/GenBank/DDBJ databases">
        <title>Snf2 controls pulcherriminic acid biosynthesis and connects pigmentation and antifungal activity of the yeast Metschnikowia pulcherrima.</title>
        <authorList>
            <person name="Gore-Lloyd D."/>
            <person name="Sumann I."/>
            <person name="Brachmann A.O."/>
            <person name="Schneeberger K."/>
            <person name="Ortiz-Merino R.A."/>
            <person name="Moreno-Beltran M."/>
            <person name="Schlaefli M."/>
            <person name="Kirner P."/>
            <person name="Santos Kron A."/>
            <person name="Wolfe K.H."/>
            <person name="Piel J."/>
            <person name="Ahrens C.H."/>
            <person name="Henk D."/>
            <person name="Freimoser F.M."/>
        </authorList>
    </citation>
    <scope>NUCLEOTIDE SEQUENCE [LARGE SCALE GENOMIC DNA]</scope>
    <source>
        <strain evidence="5">APC 1.2</strain>
    </source>
</reference>
<evidence type="ECO:0000256" key="3">
    <source>
        <dbReference type="SAM" id="Phobius"/>
    </source>
</evidence>
<keyword evidence="3" id="KW-0472">Membrane</keyword>
<evidence type="ECO:0000313" key="5">
    <source>
        <dbReference type="Proteomes" id="UP000292447"/>
    </source>
</evidence>
<feature type="transmembrane region" description="Helical" evidence="3">
    <location>
        <begin position="77"/>
        <end position="102"/>
    </location>
</feature>
<feature type="coiled-coil region" evidence="1">
    <location>
        <begin position="697"/>
        <end position="815"/>
    </location>
</feature>
<dbReference type="EMBL" id="CP034456">
    <property type="protein sequence ID" value="QBM86085.1"/>
    <property type="molecule type" value="Genomic_DNA"/>
</dbReference>
<protein>
    <submittedName>
        <fullName evidence="4">Uncharacterized protein</fullName>
    </submittedName>
</protein>
<feature type="region of interest" description="Disordered" evidence="2">
    <location>
        <begin position="1"/>
        <end position="20"/>
    </location>
</feature>
<keyword evidence="3" id="KW-1133">Transmembrane helix</keyword>
<proteinExistence type="predicted"/>
<keyword evidence="5" id="KW-1185">Reference proteome</keyword>
<dbReference type="AlphaFoldDB" id="A0A4P6XI14"/>
<gene>
    <name evidence="4" type="ORF">METSCH_A07200</name>
</gene>
<dbReference type="Proteomes" id="UP000292447">
    <property type="component" value="Chromosome I"/>
</dbReference>
<organism evidence="4 5">
    <name type="scientific">Metschnikowia aff. pulcherrima</name>
    <dbReference type="NCBI Taxonomy" id="2163413"/>
    <lineage>
        <taxon>Eukaryota</taxon>
        <taxon>Fungi</taxon>
        <taxon>Dikarya</taxon>
        <taxon>Ascomycota</taxon>
        <taxon>Saccharomycotina</taxon>
        <taxon>Pichiomycetes</taxon>
        <taxon>Metschnikowiaceae</taxon>
        <taxon>Metschnikowia</taxon>
    </lineage>
</organism>